<dbReference type="SUPFAM" id="SSF52540">
    <property type="entry name" value="P-loop containing nucleoside triphosphate hydrolases"/>
    <property type="match status" value="1"/>
</dbReference>
<dbReference type="Proteomes" id="UP001289374">
    <property type="component" value="Unassembled WGS sequence"/>
</dbReference>
<dbReference type="GO" id="GO:0016887">
    <property type="term" value="F:ATP hydrolysis activity"/>
    <property type="evidence" value="ECO:0007669"/>
    <property type="project" value="InterPro"/>
</dbReference>
<comment type="caution">
    <text evidence="8">The sequence shown here is derived from an EMBL/GenBank/DDBJ whole genome shotgun (WGS) entry which is preliminary data.</text>
</comment>
<dbReference type="InterPro" id="IPR011527">
    <property type="entry name" value="ABC1_TM_dom"/>
</dbReference>
<feature type="domain" description="ABC transmembrane type-1" evidence="7">
    <location>
        <begin position="518"/>
        <end position="804"/>
    </location>
</feature>
<keyword evidence="9" id="KW-1185">Reference proteome</keyword>
<dbReference type="PANTHER" id="PTHR24222:SF63">
    <property type="entry name" value="ATP BINDING CASSETTE SUBFAMILY B"/>
    <property type="match status" value="1"/>
</dbReference>
<evidence type="ECO:0000256" key="5">
    <source>
        <dbReference type="SAM" id="MobiDB-lite"/>
    </source>
</evidence>
<dbReference type="Gene3D" id="3.30.559.10">
    <property type="entry name" value="Chloramphenicol acetyltransferase-like domain"/>
    <property type="match status" value="2"/>
</dbReference>
<feature type="transmembrane region" description="Helical" evidence="6">
    <location>
        <begin position="515"/>
        <end position="538"/>
    </location>
</feature>
<name>A0AAE1X884_9LAMI</name>
<dbReference type="EMBL" id="JACGWL010000002">
    <property type="protein sequence ID" value="KAK4406876.1"/>
    <property type="molecule type" value="Genomic_DNA"/>
</dbReference>
<dbReference type="InterPro" id="IPR039421">
    <property type="entry name" value="Type_1_exporter"/>
</dbReference>
<dbReference type="InterPro" id="IPR036640">
    <property type="entry name" value="ABC1_TM_sf"/>
</dbReference>
<evidence type="ECO:0000313" key="8">
    <source>
        <dbReference type="EMBL" id="KAK4406876.1"/>
    </source>
</evidence>
<dbReference type="GO" id="GO:0005524">
    <property type="term" value="F:ATP binding"/>
    <property type="evidence" value="ECO:0007669"/>
    <property type="project" value="InterPro"/>
</dbReference>
<dbReference type="Pfam" id="PF00664">
    <property type="entry name" value="ABC_membrane"/>
    <property type="match status" value="1"/>
</dbReference>
<dbReference type="PROSITE" id="PS50929">
    <property type="entry name" value="ABC_TM1F"/>
    <property type="match status" value="1"/>
</dbReference>
<accession>A0AAE1X884</accession>
<organism evidence="8 9">
    <name type="scientific">Sesamum angolense</name>
    <dbReference type="NCBI Taxonomy" id="2727404"/>
    <lineage>
        <taxon>Eukaryota</taxon>
        <taxon>Viridiplantae</taxon>
        <taxon>Streptophyta</taxon>
        <taxon>Embryophyta</taxon>
        <taxon>Tracheophyta</taxon>
        <taxon>Spermatophyta</taxon>
        <taxon>Magnoliopsida</taxon>
        <taxon>eudicotyledons</taxon>
        <taxon>Gunneridae</taxon>
        <taxon>Pentapetalae</taxon>
        <taxon>asterids</taxon>
        <taxon>lamiids</taxon>
        <taxon>Lamiales</taxon>
        <taxon>Pedaliaceae</taxon>
        <taxon>Sesamum</taxon>
    </lineage>
</organism>
<evidence type="ECO:0000313" key="9">
    <source>
        <dbReference type="Proteomes" id="UP001289374"/>
    </source>
</evidence>
<dbReference type="FunFam" id="1.20.1560.10:FF:000044">
    <property type="entry name" value="ABC transporter B family member 9"/>
    <property type="match status" value="1"/>
</dbReference>
<evidence type="ECO:0000256" key="3">
    <source>
        <dbReference type="ARBA" id="ARBA00022989"/>
    </source>
</evidence>
<dbReference type="InterPro" id="IPR027417">
    <property type="entry name" value="P-loop_NTPase"/>
</dbReference>
<dbReference type="GO" id="GO:0005886">
    <property type="term" value="C:plasma membrane"/>
    <property type="evidence" value="ECO:0007669"/>
    <property type="project" value="TreeGrafter"/>
</dbReference>
<dbReference type="Pfam" id="PF02458">
    <property type="entry name" value="Transferase"/>
    <property type="match status" value="1"/>
</dbReference>
<gene>
    <name evidence="8" type="ORF">Sango_0268600</name>
</gene>
<feature type="region of interest" description="Disordered" evidence="5">
    <location>
        <begin position="455"/>
        <end position="492"/>
    </location>
</feature>
<evidence type="ECO:0000256" key="1">
    <source>
        <dbReference type="ARBA" id="ARBA00004141"/>
    </source>
</evidence>
<protein>
    <submittedName>
        <fullName evidence="8">ABC transporter B family member 4</fullName>
    </submittedName>
</protein>
<dbReference type="SUPFAM" id="SSF90123">
    <property type="entry name" value="ABC transporter transmembrane region"/>
    <property type="match status" value="1"/>
</dbReference>
<evidence type="ECO:0000256" key="6">
    <source>
        <dbReference type="SAM" id="Phobius"/>
    </source>
</evidence>
<evidence type="ECO:0000256" key="2">
    <source>
        <dbReference type="ARBA" id="ARBA00022692"/>
    </source>
</evidence>
<dbReference type="AlphaFoldDB" id="A0AAE1X884"/>
<reference evidence="8" key="1">
    <citation type="submission" date="2020-06" db="EMBL/GenBank/DDBJ databases">
        <authorList>
            <person name="Li T."/>
            <person name="Hu X."/>
            <person name="Zhang T."/>
            <person name="Song X."/>
            <person name="Zhang H."/>
            <person name="Dai N."/>
            <person name="Sheng W."/>
            <person name="Hou X."/>
            <person name="Wei L."/>
        </authorList>
    </citation>
    <scope>NUCLEOTIDE SEQUENCE</scope>
    <source>
        <strain evidence="8">K16</strain>
        <tissue evidence="8">Leaf</tissue>
    </source>
</reference>
<dbReference type="InterPro" id="IPR003439">
    <property type="entry name" value="ABC_transporter-like_ATP-bd"/>
</dbReference>
<keyword evidence="2 6" id="KW-0812">Transmembrane</keyword>
<dbReference type="Gene3D" id="3.40.50.300">
    <property type="entry name" value="P-loop containing nucleotide triphosphate hydrolases"/>
    <property type="match status" value="1"/>
</dbReference>
<feature type="compositionally biased region" description="Polar residues" evidence="5">
    <location>
        <begin position="463"/>
        <end position="475"/>
    </location>
</feature>
<evidence type="ECO:0000256" key="4">
    <source>
        <dbReference type="ARBA" id="ARBA00023136"/>
    </source>
</evidence>
<proteinExistence type="predicted"/>
<dbReference type="InterPro" id="IPR023213">
    <property type="entry name" value="CAT-like_dom_sf"/>
</dbReference>
<feature type="transmembrane region" description="Helical" evidence="6">
    <location>
        <begin position="564"/>
        <end position="585"/>
    </location>
</feature>
<feature type="transmembrane region" description="Helical" evidence="6">
    <location>
        <begin position="640"/>
        <end position="656"/>
    </location>
</feature>
<dbReference type="Pfam" id="PF00005">
    <property type="entry name" value="ABC_tran"/>
    <property type="match status" value="1"/>
</dbReference>
<feature type="transmembrane region" description="Helical" evidence="6">
    <location>
        <begin position="743"/>
        <end position="763"/>
    </location>
</feature>
<evidence type="ECO:0000259" key="7">
    <source>
        <dbReference type="PROSITE" id="PS50929"/>
    </source>
</evidence>
<dbReference type="Gene3D" id="1.20.1560.10">
    <property type="entry name" value="ABC transporter type 1, transmembrane domain"/>
    <property type="match status" value="1"/>
</dbReference>
<sequence length="946" mass="102447">MEFSVTRISRKLVAPAGPTPSSVLELSVVDRLPVLRCNARTLHVFKHGPAAAKVMREALSKALIPYYPLAGRLHISDQNELVIACTGEGIWFVEASADCTLDAVNYFDDALSIPYEKLLPVPPQESEGLDPLVQIQVTQFRCNGFVIGLTFCHSICDGLGAAQFLNAVGEFARGAEQLSITPVWCRDLLPSPLPAPPHPNPAAPPPIPIPDYQLEHATIDIGVDKIKEVKQEYKEWSGGSSCSTFEMVAAVLWRQRTCAIEVEDERQVRLVFFANCRQLVVEPPLPKGFYGNCFFPVSVTMESGRLRSCKTVFPVVKLIQEAKAGLPKQFAQWINNNNKEGEGAADPFRPPLEYSTLFISEWGRLGFNEVDYGWGRPAHIVPIQGSTVIPVAILSSPPGGVGVRLMTWKEDDGVGTATNLTTYGYGYELDSVQTQPPPSPLPSSTQQIIEPSPEVEQPALVSGTMSTNEASTSGTHADAAKTSGLDGNRDDNTKQTASAVPFYKLFAFADSTDKILMIVGTLGAIGNGLSLPLMTILFGDLIDSFGQTQSKNVVSAVSKVALKFVYLALGCGVAAFLQVACWMITGERQAARIRSLYLRTILRQDVAFFDKETNTGEVIGRMSGDTVLIQDAMGEKVGKFIQLLATFVGGFVIAFIKGWLLTLVMLSSIPLLVISGGIMSHVLSKMASRGQNAYAKAAIVVEQTIGSIRTVASFTGEKQAVADYEKSLVEAYKSGVHEGWASGLGFGSVMFILFCSYALAIWFGGKMILEKGYTGGEVLNVIIAVLTGSMSLGQAAPCMTAFAAGQAAAFKMFETISRKPAIDAYDTRGKILEDIRGDIELRDVYFSYPARPNEQIFRGFSLFISSGTTAALVGQSGSGKSTVISLIERFYDPEHGEVLIDGINLKEFQLKWIRSKIGLVSQEPVLFTASIKDNIAYGKDDATTEE</sequence>
<feature type="transmembrane region" description="Helical" evidence="6">
    <location>
        <begin position="783"/>
        <end position="810"/>
    </location>
</feature>
<keyword evidence="3 6" id="KW-1133">Transmembrane helix</keyword>
<dbReference type="CDD" id="cd18577">
    <property type="entry name" value="ABC_6TM_Pgp_ABCB1_D1_like"/>
    <property type="match status" value="1"/>
</dbReference>
<comment type="subcellular location">
    <subcellularLocation>
        <location evidence="1">Membrane</location>
        <topology evidence="1">Multi-pass membrane protein</topology>
    </subcellularLocation>
</comment>
<keyword evidence="4 6" id="KW-0472">Membrane</keyword>
<dbReference type="GO" id="GO:0140359">
    <property type="term" value="F:ABC-type transporter activity"/>
    <property type="evidence" value="ECO:0007669"/>
    <property type="project" value="InterPro"/>
</dbReference>
<reference evidence="8" key="2">
    <citation type="journal article" date="2024" name="Plant">
        <title>Genomic evolution and insights into agronomic trait innovations of Sesamum species.</title>
        <authorList>
            <person name="Miao H."/>
            <person name="Wang L."/>
            <person name="Qu L."/>
            <person name="Liu H."/>
            <person name="Sun Y."/>
            <person name="Le M."/>
            <person name="Wang Q."/>
            <person name="Wei S."/>
            <person name="Zheng Y."/>
            <person name="Lin W."/>
            <person name="Duan Y."/>
            <person name="Cao H."/>
            <person name="Xiong S."/>
            <person name="Wang X."/>
            <person name="Wei L."/>
            <person name="Li C."/>
            <person name="Ma Q."/>
            <person name="Ju M."/>
            <person name="Zhao R."/>
            <person name="Li G."/>
            <person name="Mu C."/>
            <person name="Tian Q."/>
            <person name="Mei H."/>
            <person name="Zhang T."/>
            <person name="Gao T."/>
            <person name="Zhang H."/>
        </authorList>
    </citation>
    <scope>NUCLEOTIDE SEQUENCE</scope>
    <source>
        <tissue evidence="8">Leaf</tissue>
    </source>
</reference>
<feature type="transmembrane region" description="Helical" evidence="6">
    <location>
        <begin position="662"/>
        <end position="683"/>
    </location>
</feature>
<dbReference type="PANTHER" id="PTHR24222">
    <property type="entry name" value="ABC TRANSPORTER B FAMILY"/>
    <property type="match status" value="1"/>
</dbReference>